<gene>
    <name evidence="1" type="ORF">PPENT_87.1.T0620177</name>
</gene>
<accession>A0A8S1VH83</accession>
<organism evidence="1 2">
    <name type="scientific">Paramecium pentaurelia</name>
    <dbReference type="NCBI Taxonomy" id="43138"/>
    <lineage>
        <taxon>Eukaryota</taxon>
        <taxon>Sar</taxon>
        <taxon>Alveolata</taxon>
        <taxon>Ciliophora</taxon>
        <taxon>Intramacronucleata</taxon>
        <taxon>Oligohymenophorea</taxon>
        <taxon>Peniculida</taxon>
        <taxon>Parameciidae</taxon>
        <taxon>Paramecium</taxon>
    </lineage>
</organism>
<dbReference type="AlphaFoldDB" id="A0A8S1VH83"/>
<evidence type="ECO:0000313" key="2">
    <source>
        <dbReference type="Proteomes" id="UP000689195"/>
    </source>
</evidence>
<dbReference type="EMBL" id="CAJJDO010000062">
    <property type="protein sequence ID" value="CAD8175109.1"/>
    <property type="molecule type" value="Genomic_DNA"/>
</dbReference>
<comment type="caution">
    <text evidence="1">The sequence shown here is derived from an EMBL/GenBank/DDBJ whole genome shotgun (WGS) entry which is preliminary data.</text>
</comment>
<reference evidence="1" key="1">
    <citation type="submission" date="2021-01" db="EMBL/GenBank/DDBJ databases">
        <authorList>
            <consortium name="Genoscope - CEA"/>
            <person name="William W."/>
        </authorList>
    </citation>
    <scope>NUCLEOTIDE SEQUENCE</scope>
</reference>
<evidence type="ECO:0000313" key="1">
    <source>
        <dbReference type="EMBL" id="CAD8175109.1"/>
    </source>
</evidence>
<sequence>MQLKCAEYLKEAVTTNNEQARYTYMSKACKQIAQLLPFQSMWHLLLKQDQLFFYMLMLQSMFGQNIKMLLELIIERFAPITQFQIQFLNACSQIFQQDINYLSDVMKSHISGIYKECIIQLQFFIKQIPKNDSSEGQSVAEQITQAYKAILSNIHDQKVTLELYNSLQGIVNKWPLIHELNPLIFHEIEEIIATRTPRTVEVQVIEDYLECESPTRSNSIRKENQVVVELQRWLSKMNYPIPVISKKIASSVINSQNMFKLKDNIEIMLSFIYCPLKYEPANCWSRIEMKKTINLKDIPNLKDCFCLNSPAHLYHIRSIRSLQSLTDDENHSIIAKVNPAYLKIAYSYLSQCFNEDQLKYCNFNHLTQLLTFYLDKEQDISVYFTLYYNIPYAFLYYINYDQSSSFLIHLFTQINLMIHFQSEHQQQLYNQVWDYFKAADLFTELINILLNPNSKNDLLFKCSQDFRNNKMLDVFTINPDFQLKEKVYQQNDNNNFNYIIEEKIHLKWDIDQLKHFVHKKTIKQLSFFNKSANNIIPLTIEKPTSMMDVIRQAIQNVEIITEPHKKRQSQIGRERLIVLRSASVMFDLDEQDQVKDPFVPYDYNPNPLELRVDTKESNNKFDQKSQSFMKESSKTIYKKHSRNMSFQLYPLSLKDVIQGKWDQEQQSVQFQIENLSKDEPYCYNLTQFLSILIQHLILSDHKLLQTKNHSIEKRENYLGMILLDQNSQSMFDKLIKIYFFKIKLSPYVKENSAILCGKLVNFLIKQKPQYVNFQDNGQIYIDYLCKIIINSLSWKTSNTTKIDLDVSKILLCETLCLLIENGIERGQTNLLNRITATTWSCLIEICRQCLSTRPNQIFQGLFLRILKLNMEFGSDFNIHTIFMKLNLLSILKQLSELTQQNGVPNKRFSYLNEFIKSLCSLLQYYINKNPSKECFKIIQNLDSWKLLKHQYRIHSHYHASSFYSVDSRIVNNSTPATSQSLAKIRIRKSTNSKAQKD</sequence>
<dbReference type="Proteomes" id="UP000689195">
    <property type="component" value="Unassembled WGS sequence"/>
</dbReference>
<proteinExistence type="predicted"/>
<name>A0A8S1VH83_9CILI</name>
<keyword evidence="2" id="KW-1185">Reference proteome</keyword>
<dbReference type="OrthoDB" id="288704at2759"/>
<protein>
    <submittedName>
        <fullName evidence="1">Uncharacterized protein</fullName>
    </submittedName>
</protein>